<organism evidence="2 3">
    <name type="scientific">Oldenlandia corymbosa var. corymbosa</name>
    <dbReference type="NCBI Taxonomy" id="529605"/>
    <lineage>
        <taxon>Eukaryota</taxon>
        <taxon>Viridiplantae</taxon>
        <taxon>Streptophyta</taxon>
        <taxon>Embryophyta</taxon>
        <taxon>Tracheophyta</taxon>
        <taxon>Spermatophyta</taxon>
        <taxon>Magnoliopsida</taxon>
        <taxon>eudicotyledons</taxon>
        <taxon>Gunneridae</taxon>
        <taxon>Pentapetalae</taxon>
        <taxon>asterids</taxon>
        <taxon>lamiids</taxon>
        <taxon>Gentianales</taxon>
        <taxon>Rubiaceae</taxon>
        <taxon>Rubioideae</taxon>
        <taxon>Spermacoceae</taxon>
        <taxon>Hedyotis-Oldenlandia complex</taxon>
        <taxon>Oldenlandia</taxon>
    </lineage>
</organism>
<keyword evidence="3" id="KW-1185">Reference proteome</keyword>
<dbReference type="Proteomes" id="UP001161247">
    <property type="component" value="Chromosome 2"/>
</dbReference>
<name>A0AAV1CER4_OLDCO</name>
<feature type="region of interest" description="Disordered" evidence="1">
    <location>
        <begin position="59"/>
        <end position="107"/>
    </location>
</feature>
<evidence type="ECO:0000256" key="1">
    <source>
        <dbReference type="SAM" id="MobiDB-lite"/>
    </source>
</evidence>
<proteinExistence type="predicted"/>
<feature type="region of interest" description="Disordered" evidence="1">
    <location>
        <begin position="1"/>
        <end position="34"/>
    </location>
</feature>
<dbReference type="AlphaFoldDB" id="A0AAV1CER4"/>
<reference evidence="2" key="1">
    <citation type="submission" date="2023-03" db="EMBL/GenBank/DDBJ databases">
        <authorList>
            <person name="Julca I."/>
        </authorList>
    </citation>
    <scope>NUCLEOTIDE SEQUENCE</scope>
</reference>
<accession>A0AAV1CER4</accession>
<evidence type="ECO:0000313" key="3">
    <source>
        <dbReference type="Proteomes" id="UP001161247"/>
    </source>
</evidence>
<sequence length="146" mass="17147">MQTLRNLWPARHPDNADQPNTDYTQARKMKDEPPYNDIYMTNHGIEALRTQSEKFAAMKNRGRNSHRTDYNTGKSYGNRVSPGRNQAVRTGYGREYSRENSYNGYGEGEDINIEAEEFIEEEHKRLNLMKWMSTSSFSYYQNQESD</sequence>
<dbReference type="EMBL" id="OX459119">
    <property type="protein sequence ID" value="CAI9093032.1"/>
    <property type="molecule type" value="Genomic_DNA"/>
</dbReference>
<evidence type="ECO:0000313" key="2">
    <source>
        <dbReference type="EMBL" id="CAI9093032.1"/>
    </source>
</evidence>
<gene>
    <name evidence="2" type="ORF">OLC1_LOCUS4553</name>
</gene>
<protein>
    <submittedName>
        <fullName evidence="2">OLC1v1028433C1</fullName>
    </submittedName>
</protein>